<dbReference type="PROSITE" id="PS51257">
    <property type="entry name" value="PROKAR_LIPOPROTEIN"/>
    <property type="match status" value="1"/>
</dbReference>
<accession>A0A7V7GR72</accession>
<name>A0A7V7GR72_ENTFC</name>
<dbReference type="EMBL" id="QOVC01000001">
    <property type="protein sequence ID" value="KAA0692845.1"/>
    <property type="molecule type" value="Genomic_DNA"/>
</dbReference>
<evidence type="ECO:0008006" key="5">
    <source>
        <dbReference type="Google" id="ProtNLM"/>
    </source>
</evidence>
<protein>
    <recommendedName>
        <fullName evidence="5">Lipoprotein</fullName>
    </recommendedName>
</protein>
<evidence type="ECO:0000256" key="2">
    <source>
        <dbReference type="SAM" id="SignalP"/>
    </source>
</evidence>
<dbReference type="AlphaFoldDB" id="A0A7V7GR72"/>
<dbReference type="RefSeq" id="WP_149557787.1">
    <property type="nucleotide sequence ID" value="NZ_JADBBV010000002.1"/>
</dbReference>
<feature type="compositionally biased region" description="Low complexity" evidence="1">
    <location>
        <begin position="41"/>
        <end position="76"/>
    </location>
</feature>
<gene>
    <name evidence="3" type="ORF">DTX73_01020</name>
</gene>
<keyword evidence="2" id="KW-0732">Signal</keyword>
<organism evidence="3 4">
    <name type="scientific">Enterococcus faecium</name>
    <name type="common">Streptococcus faecium</name>
    <dbReference type="NCBI Taxonomy" id="1352"/>
    <lineage>
        <taxon>Bacteria</taxon>
        <taxon>Bacillati</taxon>
        <taxon>Bacillota</taxon>
        <taxon>Bacilli</taxon>
        <taxon>Lactobacillales</taxon>
        <taxon>Enterococcaceae</taxon>
        <taxon>Enterococcus</taxon>
    </lineage>
</organism>
<feature type="compositionally biased region" description="Polar residues" evidence="1">
    <location>
        <begin position="27"/>
        <end position="40"/>
    </location>
</feature>
<feature type="signal peptide" evidence="2">
    <location>
        <begin position="1"/>
        <end position="20"/>
    </location>
</feature>
<evidence type="ECO:0000256" key="1">
    <source>
        <dbReference type="SAM" id="MobiDB-lite"/>
    </source>
</evidence>
<sequence length="161" mass="17240">MNKGLYVGLLGVVLLFSACGNTTKNSINESSLTNSTTEVGSTKSTSTASITNTSTSNVDSQYSQSSIQSSPISSTSEMQERTEPSLPLENSDEALLFLIAHRSELQSEDIVTSFYQKIDKDYLFTTSSKQTRAQGGSGSVGFYRVSPDGVISITDAYGTLF</sequence>
<feature type="region of interest" description="Disordered" evidence="1">
    <location>
        <begin position="27"/>
        <end position="85"/>
    </location>
</feature>
<comment type="caution">
    <text evidence="3">The sequence shown here is derived from an EMBL/GenBank/DDBJ whole genome shotgun (WGS) entry which is preliminary data.</text>
</comment>
<dbReference type="Proteomes" id="UP000448762">
    <property type="component" value="Unassembled WGS sequence"/>
</dbReference>
<evidence type="ECO:0000313" key="4">
    <source>
        <dbReference type="Proteomes" id="UP000448762"/>
    </source>
</evidence>
<proteinExistence type="predicted"/>
<feature type="chain" id="PRO_5039476255" description="Lipoprotein" evidence="2">
    <location>
        <begin position="21"/>
        <end position="161"/>
    </location>
</feature>
<reference evidence="3 4" key="1">
    <citation type="submission" date="2018-07" db="EMBL/GenBank/DDBJ databases">
        <title>High quality draft genome sequencing of Enterococcus faecium exhibiting probiotic potential isolated from mucus of freshwater fish.</title>
        <authorList>
            <person name="El-Jeni R."/>
            <person name="Ghedira K."/>
            <person name="Abdelhak S."/>
            <person name="El-Bour M."/>
            <person name="Bouhaouala-Zahar B."/>
        </authorList>
    </citation>
    <scope>NUCLEOTIDE SEQUENCE [LARGE SCALE GENOMIC DNA]</scope>
    <source>
        <strain evidence="3 4">R.A73</strain>
    </source>
</reference>
<evidence type="ECO:0000313" key="3">
    <source>
        <dbReference type="EMBL" id="KAA0692845.1"/>
    </source>
</evidence>